<feature type="compositionally biased region" description="Pro residues" evidence="1">
    <location>
        <begin position="1"/>
        <end position="12"/>
    </location>
</feature>
<sequence>SIAELTPPPFTPPSGAAGTSAASSYDPHCFQFSLKISEKLTDDNFPLWRQQIEPYINVHNLTEFIVCPKIPPQYLTEADRLAGTINPSYTLWRSRDGMLLSWLQSTL</sequence>
<feature type="region of interest" description="Disordered" evidence="1">
    <location>
        <begin position="1"/>
        <end position="24"/>
    </location>
</feature>
<dbReference type="PANTHER" id="PTHR47481">
    <property type="match status" value="1"/>
</dbReference>
<organism evidence="2 3">
    <name type="scientific">Trifolium medium</name>
    <dbReference type="NCBI Taxonomy" id="97028"/>
    <lineage>
        <taxon>Eukaryota</taxon>
        <taxon>Viridiplantae</taxon>
        <taxon>Streptophyta</taxon>
        <taxon>Embryophyta</taxon>
        <taxon>Tracheophyta</taxon>
        <taxon>Spermatophyta</taxon>
        <taxon>Magnoliopsida</taxon>
        <taxon>eudicotyledons</taxon>
        <taxon>Gunneridae</taxon>
        <taxon>Pentapetalae</taxon>
        <taxon>rosids</taxon>
        <taxon>fabids</taxon>
        <taxon>Fabales</taxon>
        <taxon>Fabaceae</taxon>
        <taxon>Papilionoideae</taxon>
        <taxon>50 kb inversion clade</taxon>
        <taxon>NPAAA clade</taxon>
        <taxon>Hologalegina</taxon>
        <taxon>IRL clade</taxon>
        <taxon>Trifolieae</taxon>
        <taxon>Trifolium</taxon>
    </lineage>
</organism>
<feature type="compositionally biased region" description="Low complexity" evidence="1">
    <location>
        <begin position="13"/>
        <end position="24"/>
    </location>
</feature>
<keyword evidence="3" id="KW-1185">Reference proteome</keyword>
<dbReference type="EMBL" id="LXQA010212586">
    <property type="protein sequence ID" value="MCI34309.1"/>
    <property type="molecule type" value="Genomic_DNA"/>
</dbReference>
<feature type="non-terminal residue" evidence="2">
    <location>
        <position position="1"/>
    </location>
</feature>
<dbReference type="AlphaFoldDB" id="A0A392RDI5"/>
<proteinExistence type="predicted"/>
<comment type="caution">
    <text evidence="2">The sequence shown here is derived from an EMBL/GenBank/DDBJ whole genome shotgun (WGS) entry which is preliminary data.</text>
</comment>
<dbReference type="PANTHER" id="PTHR47481:SF31">
    <property type="entry name" value="OS01G0873500 PROTEIN"/>
    <property type="match status" value="1"/>
</dbReference>
<name>A0A392RDI5_9FABA</name>
<evidence type="ECO:0000313" key="3">
    <source>
        <dbReference type="Proteomes" id="UP000265520"/>
    </source>
</evidence>
<evidence type="ECO:0000313" key="2">
    <source>
        <dbReference type="EMBL" id="MCI34309.1"/>
    </source>
</evidence>
<reference evidence="2 3" key="1">
    <citation type="journal article" date="2018" name="Front. Plant Sci.">
        <title>Red Clover (Trifolium pratense) and Zigzag Clover (T. medium) - A Picture of Genomic Similarities and Differences.</title>
        <authorList>
            <person name="Dluhosova J."/>
            <person name="Istvanek J."/>
            <person name="Nedelnik J."/>
            <person name="Repkova J."/>
        </authorList>
    </citation>
    <scope>NUCLEOTIDE SEQUENCE [LARGE SCALE GENOMIC DNA]</scope>
    <source>
        <strain evidence="3">cv. 10/8</strain>
        <tissue evidence="2">Leaf</tissue>
    </source>
</reference>
<evidence type="ECO:0000256" key="1">
    <source>
        <dbReference type="SAM" id="MobiDB-lite"/>
    </source>
</evidence>
<dbReference type="Proteomes" id="UP000265520">
    <property type="component" value="Unassembled WGS sequence"/>
</dbReference>
<protein>
    <submittedName>
        <fullName evidence="2">Retrovirus-related Pol polyprotein from transposon TNT 1-94</fullName>
    </submittedName>
</protein>
<accession>A0A392RDI5</accession>